<dbReference type="Pfam" id="PF01756">
    <property type="entry name" value="ACOX"/>
    <property type="match status" value="1"/>
</dbReference>
<evidence type="ECO:0000259" key="14">
    <source>
        <dbReference type="Pfam" id="PF02770"/>
    </source>
</evidence>
<dbReference type="PANTHER" id="PTHR10909:SF223">
    <property type="entry name" value="ACYL-COENZYME A OXIDASE"/>
    <property type="match status" value="1"/>
</dbReference>
<accession>A0AAW1VDN1</accession>
<feature type="binding site" evidence="12">
    <location>
        <position position="156"/>
    </location>
    <ligand>
        <name>FAD</name>
        <dbReference type="ChEBI" id="CHEBI:57692"/>
    </ligand>
</feature>
<keyword evidence="8" id="KW-0443">Lipid metabolism</keyword>
<dbReference type="Gene3D" id="1.20.140.10">
    <property type="entry name" value="Butyryl-CoA Dehydrogenase, subunit A, domain 3"/>
    <property type="match status" value="2"/>
</dbReference>
<dbReference type="Pfam" id="PF02770">
    <property type="entry name" value="Acyl-CoA_dh_M"/>
    <property type="match status" value="1"/>
</dbReference>
<dbReference type="Pfam" id="PF22924">
    <property type="entry name" value="ACOX_C_alpha1"/>
    <property type="match status" value="1"/>
</dbReference>
<keyword evidence="4 10" id="KW-0285">Flavoprotein</keyword>
<organism evidence="16 17">
    <name type="scientific">Henosepilachna vigintioctopunctata</name>
    <dbReference type="NCBI Taxonomy" id="420089"/>
    <lineage>
        <taxon>Eukaryota</taxon>
        <taxon>Metazoa</taxon>
        <taxon>Ecdysozoa</taxon>
        <taxon>Arthropoda</taxon>
        <taxon>Hexapoda</taxon>
        <taxon>Insecta</taxon>
        <taxon>Pterygota</taxon>
        <taxon>Neoptera</taxon>
        <taxon>Endopterygota</taxon>
        <taxon>Coleoptera</taxon>
        <taxon>Polyphaga</taxon>
        <taxon>Cucujiformia</taxon>
        <taxon>Coccinelloidea</taxon>
        <taxon>Coccinellidae</taxon>
        <taxon>Epilachninae</taxon>
        <taxon>Epilachnini</taxon>
        <taxon>Henosepilachna</taxon>
    </lineage>
</organism>
<feature type="active site" description="Proton acceptor" evidence="11">
    <location>
        <position position="448"/>
    </location>
</feature>
<keyword evidence="9" id="KW-0576">Peroxisome</keyword>
<dbReference type="PANTHER" id="PTHR10909">
    <property type="entry name" value="ELECTRON TRANSPORT OXIDOREDUCTASE"/>
    <property type="match status" value="1"/>
</dbReference>
<dbReference type="GO" id="GO:0055088">
    <property type="term" value="P:lipid homeostasis"/>
    <property type="evidence" value="ECO:0007669"/>
    <property type="project" value="TreeGrafter"/>
</dbReference>
<evidence type="ECO:0000256" key="12">
    <source>
        <dbReference type="PIRSR" id="PIRSR000168-2"/>
    </source>
</evidence>
<dbReference type="PIRSF" id="PIRSF000168">
    <property type="entry name" value="Acyl-CoA_oxidase"/>
    <property type="match status" value="1"/>
</dbReference>
<feature type="binding site" evidence="12">
    <location>
        <position position="195"/>
    </location>
    <ligand>
        <name>FAD</name>
        <dbReference type="ChEBI" id="CHEBI:57692"/>
    </ligand>
</feature>
<comment type="caution">
    <text evidence="16">The sequence shown here is derived from an EMBL/GenBank/DDBJ whole genome shotgun (WGS) entry which is preliminary data.</text>
</comment>
<dbReference type="InterPro" id="IPR036250">
    <property type="entry name" value="AcylCo_DH-like_C"/>
</dbReference>
<name>A0AAW1VDN1_9CUCU</name>
<keyword evidence="17" id="KW-1185">Reference proteome</keyword>
<comment type="cofactor">
    <cofactor evidence="1">
        <name>FAD</name>
        <dbReference type="ChEBI" id="CHEBI:57692"/>
    </cofactor>
</comment>
<dbReference type="FunFam" id="2.40.110.10:FF:000005">
    <property type="entry name" value="Acyl-coenzyme A oxidase"/>
    <property type="match status" value="1"/>
</dbReference>
<feature type="domain" description="Acyl-CoA oxidase/dehydrogenase middle" evidence="14">
    <location>
        <begin position="152"/>
        <end position="261"/>
    </location>
</feature>
<keyword evidence="5 10" id="KW-0274">FAD</keyword>
<dbReference type="AlphaFoldDB" id="A0AAW1VDN1"/>
<evidence type="ECO:0000256" key="1">
    <source>
        <dbReference type="ARBA" id="ARBA00001974"/>
    </source>
</evidence>
<sequence>MSEALIEDLPSGPLDEYRKQSNFNWKSMKIFFEEDVECLGIKMRMWNILSKDPLFSRSHTVQTTEEMKKLAAKRLRRYLQYNFFPSDISSIPYKKRLRLMMAVNEGLALAFPDVSLKHAVGVALVKNTLATLGTERHEHFLEAMWDGKAIACIALTEVAHGSNTKQMKTTATFDKRTQEFVIHTPDFQAAKCWSGNLGKTSTLAILFAQLIIDDQNFGLHAFVVPIRDPRTLLPYPGITVGDMGEKIGFHGLDNGFLILKNYRIPRENLLNRTADVTTEGEYESSFSEPGKILGAALENLSLARVGIMQGSVNYLINAVTIAIRYGAVRKQFSDNGNDTEFSIIEYPLHQWRLFPHVASAVVLKVFINFFTQDYLDAVELSNTSDRLEEVNYLVSEIHSIICCAKPLITWTTQHAIQECREACGGHGYLKAAGLGDLRNDHDPTVTYEGDNNVLQQQASNWLLKQWHNLSTGKKIESPLLTAQFLANHAQIKKRKYRKADDFRNPKYIMDCYEWLITYIIEDTASTIQNFLSRGYSKFSAKNHVQVYRSCIMSKAYAELNALRHFWRKISELPSDLRTVLTNFGILYGVFNIDSRISYFYQGGYCEGPHMVHEVKQTILDLCGELKPNILGVVDALSPPDYILNSILGRSDGKIYEELEKSFFNNQGNSDRPNWWSEVIIENAPDFTHRRSKL</sequence>
<gene>
    <name evidence="16" type="ORF">WA026_012259</name>
</gene>
<feature type="domain" description="Acyl-CoA oxidase C-terminal" evidence="13">
    <location>
        <begin position="504"/>
        <end position="679"/>
    </location>
</feature>
<dbReference type="GO" id="GO:0016402">
    <property type="term" value="F:pristanoyl-CoA oxidase activity"/>
    <property type="evidence" value="ECO:0007669"/>
    <property type="project" value="TreeGrafter"/>
</dbReference>
<evidence type="ECO:0000256" key="7">
    <source>
        <dbReference type="ARBA" id="ARBA00023002"/>
    </source>
</evidence>
<evidence type="ECO:0000256" key="5">
    <source>
        <dbReference type="ARBA" id="ARBA00022827"/>
    </source>
</evidence>
<evidence type="ECO:0000256" key="6">
    <source>
        <dbReference type="ARBA" id="ARBA00022832"/>
    </source>
</evidence>
<dbReference type="GO" id="GO:0071949">
    <property type="term" value="F:FAD binding"/>
    <property type="evidence" value="ECO:0007669"/>
    <property type="project" value="InterPro"/>
</dbReference>
<comment type="subcellular location">
    <subcellularLocation>
        <location evidence="2">Peroxisome</location>
    </subcellularLocation>
</comment>
<dbReference type="FunFam" id="1.20.140.10:FF:000007">
    <property type="entry name" value="Acyl-coenzyme A oxidase"/>
    <property type="match status" value="1"/>
</dbReference>
<dbReference type="GO" id="GO:0033540">
    <property type="term" value="P:fatty acid beta-oxidation using acyl-CoA oxidase"/>
    <property type="evidence" value="ECO:0007669"/>
    <property type="project" value="TreeGrafter"/>
</dbReference>
<dbReference type="FunFam" id="1.20.140.10:FF:000010">
    <property type="entry name" value="Acyl-coenzyme A oxidase"/>
    <property type="match status" value="1"/>
</dbReference>
<dbReference type="SUPFAM" id="SSF47203">
    <property type="entry name" value="Acyl-CoA dehydrogenase C-terminal domain-like"/>
    <property type="match status" value="2"/>
</dbReference>
<evidence type="ECO:0000313" key="16">
    <source>
        <dbReference type="EMBL" id="KAK9890917.1"/>
    </source>
</evidence>
<dbReference type="GO" id="GO:0005504">
    <property type="term" value="F:fatty acid binding"/>
    <property type="evidence" value="ECO:0007669"/>
    <property type="project" value="TreeGrafter"/>
</dbReference>
<comment type="similarity">
    <text evidence="3 10">Belongs to the acyl-CoA oxidase family.</text>
</comment>
<evidence type="ECO:0000256" key="10">
    <source>
        <dbReference type="PIRNR" id="PIRNR000168"/>
    </source>
</evidence>
<dbReference type="InterPro" id="IPR006091">
    <property type="entry name" value="Acyl-CoA_Oxase/DH_mid-dom"/>
</dbReference>
<evidence type="ECO:0000256" key="11">
    <source>
        <dbReference type="PIRSR" id="PIRSR000168-1"/>
    </source>
</evidence>
<protein>
    <recommendedName>
        <fullName evidence="10">Acyl-coenzyme A oxidase</fullName>
    </recommendedName>
</protein>
<feature type="domain" description="Acyl-CoA oxidase C-alpha1" evidence="15">
    <location>
        <begin position="301"/>
        <end position="463"/>
    </location>
</feature>
<dbReference type="InterPro" id="IPR009100">
    <property type="entry name" value="AcylCoA_DH/oxidase_NM_dom_sf"/>
</dbReference>
<evidence type="ECO:0000259" key="13">
    <source>
        <dbReference type="Pfam" id="PF01756"/>
    </source>
</evidence>
<evidence type="ECO:0000313" key="17">
    <source>
        <dbReference type="Proteomes" id="UP001431783"/>
    </source>
</evidence>
<dbReference type="InterPro" id="IPR002655">
    <property type="entry name" value="Acyl-CoA_oxidase_C"/>
</dbReference>
<evidence type="ECO:0000256" key="4">
    <source>
        <dbReference type="ARBA" id="ARBA00022630"/>
    </source>
</evidence>
<keyword evidence="6" id="KW-0276">Fatty acid metabolism</keyword>
<dbReference type="InterPro" id="IPR046373">
    <property type="entry name" value="Acyl-CoA_Oxase/DH_mid-dom_sf"/>
</dbReference>
<dbReference type="EMBL" id="JARQZJ010000126">
    <property type="protein sequence ID" value="KAK9890917.1"/>
    <property type="molecule type" value="Genomic_DNA"/>
</dbReference>
<dbReference type="GO" id="GO:0005777">
    <property type="term" value="C:peroxisome"/>
    <property type="evidence" value="ECO:0007669"/>
    <property type="project" value="UniProtKB-SubCell"/>
</dbReference>
<dbReference type="SUPFAM" id="SSF56645">
    <property type="entry name" value="Acyl-CoA dehydrogenase NM domain-like"/>
    <property type="match status" value="1"/>
</dbReference>
<evidence type="ECO:0000256" key="2">
    <source>
        <dbReference type="ARBA" id="ARBA00004275"/>
    </source>
</evidence>
<dbReference type="Gene3D" id="2.40.110.10">
    <property type="entry name" value="Butyryl-CoA Dehydrogenase, subunit A, domain 2"/>
    <property type="match status" value="1"/>
</dbReference>
<reference evidence="16 17" key="1">
    <citation type="submission" date="2023-03" db="EMBL/GenBank/DDBJ databases">
        <title>Genome insight into feeding habits of ladybird beetles.</title>
        <authorList>
            <person name="Li H.-S."/>
            <person name="Huang Y.-H."/>
            <person name="Pang H."/>
        </authorList>
    </citation>
    <scope>NUCLEOTIDE SEQUENCE [LARGE SCALE GENOMIC DNA]</scope>
    <source>
        <strain evidence="16">SYSU_2023b</strain>
        <tissue evidence="16">Whole body</tissue>
    </source>
</reference>
<proteinExistence type="inferred from homology"/>
<evidence type="ECO:0000256" key="8">
    <source>
        <dbReference type="ARBA" id="ARBA00023098"/>
    </source>
</evidence>
<evidence type="ECO:0000256" key="3">
    <source>
        <dbReference type="ARBA" id="ARBA00006288"/>
    </source>
</evidence>
<dbReference type="InterPro" id="IPR055060">
    <property type="entry name" value="ACOX_C_alpha1"/>
</dbReference>
<dbReference type="Proteomes" id="UP001431783">
    <property type="component" value="Unassembled WGS sequence"/>
</dbReference>
<evidence type="ECO:0000256" key="9">
    <source>
        <dbReference type="ARBA" id="ARBA00023140"/>
    </source>
</evidence>
<dbReference type="InterPro" id="IPR012258">
    <property type="entry name" value="Acyl-CoA_oxidase"/>
</dbReference>
<keyword evidence="7" id="KW-0560">Oxidoreductase</keyword>
<evidence type="ECO:0000259" key="15">
    <source>
        <dbReference type="Pfam" id="PF22924"/>
    </source>
</evidence>